<proteinExistence type="predicted"/>
<keyword evidence="1" id="KW-0812">Transmembrane</keyword>
<keyword evidence="2" id="KW-0418">Kinase</keyword>
<dbReference type="Proteomes" id="UP000654918">
    <property type="component" value="Unassembled WGS sequence"/>
</dbReference>
<feature type="transmembrane region" description="Helical" evidence="1">
    <location>
        <begin position="6"/>
        <end position="24"/>
    </location>
</feature>
<dbReference type="AlphaFoldDB" id="A0A8H6MQ87"/>
<organism evidence="2 3">
    <name type="scientific">Colletotrichum plurivorum</name>
    <dbReference type="NCBI Taxonomy" id="2175906"/>
    <lineage>
        <taxon>Eukaryota</taxon>
        <taxon>Fungi</taxon>
        <taxon>Dikarya</taxon>
        <taxon>Ascomycota</taxon>
        <taxon>Pezizomycotina</taxon>
        <taxon>Sordariomycetes</taxon>
        <taxon>Hypocreomycetidae</taxon>
        <taxon>Glomerellales</taxon>
        <taxon>Glomerellaceae</taxon>
        <taxon>Colletotrichum</taxon>
        <taxon>Colletotrichum orchidearum species complex</taxon>
    </lineage>
</organism>
<comment type="caution">
    <text evidence="2">The sequence shown here is derived from an EMBL/GenBank/DDBJ whole genome shotgun (WGS) entry which is preliminary data.</text>
</comment>
<keyword evidence="3" id="KW-1185">Reference proteome</keyword>
<keyword evidence="2" id="KW-0808">Transferase</keyword>
<feature type="transmembrane region" description="Helical" evidence="1">
    <location>
        <begin position="123"/>
        <end position="146"/>
    </location>
</feature>
<feature type="transmembrane region" description="Helical" evidence="1">
    <location>
        <begin position="68"/>
        <end position="86"/>
    </location>
</feature>
<evidence type="ECO:0000313" key="2">
    <source>
        <dbReference type="EMBL" id="KAF6804994.1"/>
    </source>
</evidence>
<reference evidence="2" key="1">
    <citation type="journal article" date="2020" name="Phytopathology">
        <title>Genome Sequence Resources of Colletotrichum truncatum, C. plurivorum, C. musicola, and C. sojae: Four Species Pathogenic to Soybean (Glycine max).</title>
        <authorList>
            <person name="Rogerio F."/>
            <person name="Boufleur T.R."/>
            <person name="Ciampi-Guillardi M."/>
            <person name="Sukno S.A."/>
            <person name="Thon M.R."/>
            <person name="Massola Junior N.S."/>
            <person name="Baroncelli R."/>
        </authorList>
    </citation>
    <scope>NUCLEOTIDE SEQUENCE</scope>
    <source>
        <strain evidence="2">LFN00145</strain>
    </source>
</reference>
<sequence>MDVSFWYCVALAASLLILVLWRFVRSTRLRFSFHDRHYLSSRIRSLLFRALLPRAFFGRLNFLDLLFLASFMTGNGLATGLSLFGLEQLQHRAATVGSINLLPVFVGRRIYTSSFFGASVQSYHLIHGSLAIVGVIQAALHSGLAIRSRSTSSSQDQYIFYTGLAVSLGARE</sequence>
<protein>
    <submittedName>
        <fullName evidence="2">Serine/threonine-protein kinase</fullName>
    </submittedName>
</protein>
<keyword evidence="1" id="KW-1133">Transmembrane helix</keyword>
<dbReference type="EMBL" id="WIGO01000774">
    <property type="protein sequence ID" value="KAF6804994.1"/>
    <property type="molecule type" value="Genomic_DNA"/>
</dbReference>
<accession>A0A8H6MQ87</accession>
<name>A0A8H6MQ87_9PEZI</name>
<keyword evidence="1" id="KW-0472">Membrane</keyword>
<evidence type="ECO:0000256" key="1">
    <source>
        <dbReference type="SAM" id="Phobius"/>
    </source>
</evidence>
<evidence type="ECO:0000313" key="3">
    <source>
        <dbReference type="Proteomes" id="UP000654918"/>
    </source>
</evidence>
<dbReference type="GO" id="GO:0016301">
    <property type="term" value="F:kinase activity"/>
    <property type="evidence" value="ECO:0007669"/>
    <property type="project" value="UniProtKB-KW"/>
</dbReference>
<gene>
    <name evidence="2" type="ORF">CPLU01_16020</name>
</gene>